<dbReference type="AlphaFoldDB" id="A0A1G6E7F5"/>
<dbReference type="PROSITE" id="PS50104">
    <property type="entry name" value="TIR"/>
    <property type="match status" value="1"/>
</dbReference>
<feature type="region of interest" description="Disordered" evidence="1">
    <location>
        <begin position="197"/>
        <end position="231"/>
    </location>
</feature>
<dbReference type="InterPro" id="IPR035897">
    <property type="entry name" value="Toll_tir_struct_dom_sf"/>
</dbReference>
<dbReference type="Proteomes" id="UP000199071">
    <property type="component" value="Unassembled WGS sequence"/>
</dbReference>
<sequence>MAFVPGYENDVFISYAHADNEVDVFGGAWVDKLAKYLGIALKQRLGRGDEVRIFFDSKRLRANHHLDEILQNVRGSAVFLAIGSPSYINRQWTRDELAAFVDCSKGDSRRLFAVERLPLDPGDRYPDPLNDYYRVNFWQRDPADDIPLTVTQQLNSDLYYVLLQKLAEQIRSQLVAMRKQGDAPDLAPISIAAASRHQAENPVAEPAAVPRHPSVAATPAAPPEPAASDDGDADVKTVMIAQVTEDLEAEREQLVSYLDQCKIPNLPSDFYPQGSADFKEAVAQDIARSQLFVQLLGRTSGRRPRDMPEGYLAAQYHLAEEAGRKILQWRSPDLVAEDVTDETHRAFLFGEKVAAIGFESFKAQIRKLATEPPPRPEPEFEDFGDAPIFINADTSDQPLAEALFEKMRTQQVPVMLSQPYGDAKDVRQDLERSWRECGSVVLIYGAAKNFWVRNQIMLYNKLKRDRDRPPRKFKILNCPPAEKPSLGIAMPGIDEIDCRTGLSPEVVDSVVLDLAS</sequence>
<dbReference type="Pfam" id="PF13676">
    <property type="entry name" value="TIR_2"/>
    <property type="match status" value="1"/>
</dbReference>
<dbReference type="SUPFAM" id="SSF52200">
    <property type="entry name" value="Toll/Interleukin receptor TIR domain"/>
    <property type="match status" value="1"/>
</dbReference>
<evidence type="ECO:0000259" key="2">
    <source>
        <dbReference type="PROSITE" id="PS50104"/>
    </source>
</evidence>
<dbReference type="Gene3D" id="3.40.50.10140">
    <property type="entry name" value="Toll/interleukin-1 receptor homology (TIR) domain"/>
    <property type="match status" value="1"/>
</dbReference>
<proteinExistence type="predicted"/>
<evidence type="ECO:0000313" key="3">
    <source>
        <dbReference type="EMBL" id="SDB53387.1"/>
    </source>
</evidence>
<organism evidence="3 4">
    <name type="scientific">Bauldia litoralis</name>
    <dbReference type="NCBI Taxonomy" id="665467"/>
    <lineage>
        <taxon>Bacteria</taxon>
        <taxon>Pseudomonadati</taxon>
        <taxon>Pseudomonadota</taxon>
        <taxon>Alphaproteobacteria</taxon>
        <taxon>Hyphomicrobiales</taxon>
        <taxon>Kaistiaceae</taxon>
        <taxon>Bauldia</taxon>
    </lineage>
</organism>
<evidence type="ECO:0000313" key="4">
    <source>
        <dbReference type="Proteomes" id="UP000199071"/>
    </source>
</evidence>
<feature type="domain" description="TIR" evidence="2">
    <location>
        <begin position="7"/>
        <end position="154"/>
    </location>
</feature>
<dbReference type="GO" id="GO:0007165">
    <property type="term" value="P:signal transduction"/>
    <property type="evidence" value="ECO:0007669"/>
    <property type="project" value="InterPro"/>
</dbReference>
<reference evidence="3 4" key="1">
    <citation type="submission" date="2016-10" db="EMBL/GenBank/DDBJ databases">
        <authorList>
            <person name="de Groot N.N."/>
        </authorList>
    </citation>
    <scope>NUCLEOTIDE SEQUENCE [LARGE SCALE GENOMIC DNA]</scope>
    <source>
        <strain evidence="3 4">ATCC 35022</strain>
    </source>
</reference>
<dbReference type="SMART" id="SM00255">
    <property type="entry name" value="TIR"/>
    <property type="match status" value="1"/>
</dbReference>
<name>A0A1G6E7F5_9HYPH</name>
<gene>
    <name evidence="3" type="ORF">SAMN02982931_04228</name>
</gene>
<evidence type="ECO:0000256" key="1">
    <source>
        <dbReference type="SAM" id="MobiDB-lite"/>
    </source>
</evidence>
<dbReference type="STRING" id="665467.SAMN02982931_04228"/>
<keyword evidence="4" id="KW-1185">Reference proteome</keyword>
<dbReference type="InterPro" id="IPR000157">
    <property type="entry name" value="TIR_dom"/>
</dbReference>
<dbReference type="RefSeq" id="WP_175478561.1">
    <property type="nucleotide sequence ID" value="NZ_FMXQ01000010.1"/>
</dbReference>
<dbReference type="EMBL" id="FMXQ01000010">
    <property type="protein sequence ID" value="SDB53387.1"/>
    <property type="molecule type" value="Genomic_DNA"/>
</dbReference>
<protein>
    <submittedName>
        <fullName evidence="3">TIR domain-containing protein</fullName>
    </submittedName>
</protein>
<accession>A0A1G6E7F5</accession>
<feature type="compositionally biased region" description="Low complexity" evidence="1">
    <location>
        <begin position="200"/>
        <end position="210"/>
    </location>
</feature>